<keyword evidence="2" id="KW-0521">NADP</keyword>
<dbReference type="Proteomes" id="UP000243498">
    <property type="component" value="Unassembled WGS sequence"/>
</dbReference>
<proteinExistence type="inferred from homology"/>
<dbReference type="STRING" id="1081105.A0A167JIB2"/>
<reference evidence="4 5" key="1">
    <citation type="journal article" date="2016" name="Genome Biol. Evol.">
        <title>Divergent and convergent evolution of fungal pathogenicity.</title>
        <authorList>
            <person name="Shang Y."/>
            <person name="Xiao G."/>
            <person name="Zheng P."/>
            <person name="Cen K."/>
            <person name="Zhan S."/>
            <person name="Wang C."/>
        </authorList>
    </citation>
    <scope>NUCLEOTIDE SEQUENCE [LARGE SCALE GENOMIC DNA]</scope>
    <source>
        <strain evidence="4 5">RCEF 4871</strain>
    </source>
</reference>
<evidence type="ECO:0000313" key="5">
    <source>
        <dbReference type="Proteomes" id="UP000243498"/>
    </source>
</evidence>
<evidence type="ECO:0000256" key="3">
    <source>
        <dbReference type="ARBA" id="ARBA00023002"/>
    </source>
</evidence>
<dbReference type="OMA" id="WIACHSE"/>
<dbReference type="EMBL" id="AZHC01000002">
    <property type="protein sequence ID" value="OAA50303.1"/>
    <property type="molecule type" value="Genomic_DNA"/>
</dbReference>
<gene>
    <name evidence="4" type="ORF">NOR_00753</name>
</gene>
<evidence type="ECO:0000313" key="4">
    <source>
        <dbReference type="EMBL" id="OAA50303.1"/>
    </source>
</evidence>
<name>A0A167JIB2_METRR</name>
<evidence type="ECO:0000256" key="1">
    <source>
        <dbReference type="ARBA" id="ARBA00006484"/>
    </source>
</evidence>
<comment type="similarity">
    <text evidence="1">Belongs to the short-chain dehydrogenases/reductases (SDR) family.</text>
</comment>
<dbReference type="GO" id="GO:0016491">
    <property type="term" value="F:oxidoreductase activity"/>
    <property type="evidence" value="ECO:0007669"/>
    <property type="project" value="UniProtKB-KW"/>
</dbReference>
<evidence type="ECO:0000256" key="2">
    <source>
        <dbReference type="ARBA" id="ARBA00022857"/>
    </source>
</evidence>
<comment type="caution">
    <text evidence="4">The sequence shown here is derived from an EMBL/GenBank/DDBJ whole genome shotgun (WGS) entry which is preliminary data.</text>
</comment>
<organism evidence="4 5">
    <name type="scientific">Metarhizium rileyi (strain RCEF 4871)</name>
    <name type="common">Nomuraea rileyi</name>
    <dbReference type="NCBI Taxonomy" id="1649241"/>
    <lineage>
        <taxon>Eukaryota</taxon>
        <taxon>Fungi</taxon>
        <taxon>Dikarya</taxon>
        <taxon>Ascomycota</taxon>
        <taxon>Pezizomycotina</taxon>
        <taxon>Sordariomycetes</taxon>
        <taxon>Hypocreomycetidae</taxon>
        <taxon>Hypocreales</taxon>
        <taxon>Clavicipitaceae</taxon>
        <taxon>Metarhizium</taxon>
    </lineage>
</organism>
<dbReference type="OrthoDB" id="191139at2759"/>
<sequence>MNNVVVCQQHFSSRTQFTDRRPRNHWYTLLPGQALDFGREVAQILYGKHATVWIACHSETRAIGAIAGIRKQHPTSKRTLVFLPLDLVTCRQLLAPLLESTAQSALTDSVRVVWVSSSAVDAFSPSGGVVMDKLDYKADKSTYHKYGVSKAGNYFHATEFARLVTQRLTPV</sequence>
<protein>
    <submittedName>
        <fullName evidence="4">Uncharacterized protein</fullName>
    </submittedName>
</protein>
<keyword evidence="5" id="KW-1185">Reference proteome</keyword>
<dbReference type="PANTHER" id="PTHR24320">
    <property type="entry name" value="RETINOL DEHYDROGENASE"/>
    <property type="match status" value="1"/>
</dbReference>
<accession>A0A167JIB2</accession>
<dbReference type="PANTHER" id="PTHR24320:SF236">
    <property type="entry name" value="SHORT-CHAIN DEHYDROGENASE-RELATED"/>
    <property type="match status" value="1"/>
</dbReference>
<keyword evidence="3" id="KW-0560">Oxidoreductase</keyword>
<dbReference type="AlphaFoldDB" id="A0A167JIB2"/>